<accession>A0AAJ4VJ32</accession>
<keyword evidence="1" id="KW-0812">Transmembrane</keyword>
<gene>
    <name evidence="2" type="ORF">CD117_00440</name>
</gene>
<dbReference type="RefSeq" id="WP_126476337.1">
    <property type="nucleotide sequence ID" value="NZ_RXWV01000003.1"/>
</dbReference>
<evidence type="ECO:0000256" key="1">
    <source>
        <dbReference type="SAM" id="Phobius"/>
    </source>
</evidence>
<proteinExistence type="predicted"/>
<dbReference type="Proteomes" id="UP000274792">
    <property type="component" value="Unassembled WGS sequence"/>
</dbReference>
<feature type="transmembrane region" description="Helical" evidence="1">
    <location>
        <begin position="6"/>
        <end position="25"/>
    </location>
</feature>
<sequence>MAIKKLLVLLCIFIVVVVCVMLFISNRTDSDRDVRNFTSKNGTEGEYLIYPVKNAKGILVWLHGDGAYEFHHPDSEVYLAGKDGIRQVAKEKGLTLVVPKSVNDEEQWWKNGEANVQYLVELIASLPNHEKLWIGSFSGGAETTAYWMLDKLPELNVQSGGAIMFGGGGSPKKEGIATHIEKSQHVKGSFPLTWIVGENDHVGGKTEGDPFDAFVTSKEGEAFYAQEGWETKRVVLKHYSHVLANGEVGLYGKYLREYIQ</sequence>
<comment type="caution">
    <text evidence="2">The sequence shown here is derived from an EMBL/GenBank/DDBJ whole genome shotgun (WGS) entry which is preliminary data.</text>
</comment>
<keyword evidence="1" id="KW-0472">Membrane</keyword>
<dbReference type="SUPFAM" id="SSF53474">
    <property type="entry name" value="alpha/beta-Hydrolases"/>
    <property type="match status" value="1"/>
</dbReference>
<evidence type="ECO:0000313" key="2">
    <source>
        <dbReference type="EMBL" id="RTX75366.1"/>
    </source>
</evidence>
<dbReference type="EMBL" id="RXWV01000003">
    <property type="protein sequence ID" value="RTX75366.1"/>
    <property type="molecule type" value="Genomic_DNA"/>
</dbReference>
<dbReference type="Gene3D" id="3.40.50.1820">
    <property type="entry name" value="alpha/beta hydrolase"/>
    <property type="match status" value="1"/>
</dbReference>
<organism evidence="2 3">
    <name type="scientific">Mammaliicoccus sciuri</name>
    <name type="common">Staphylococcus sciuri</name>
    <dbReference type="NCBI Taxonomy" id="1296"/>
    <lineage>
        <taxon>Bacteria</taxon>
        <taxon>Bacillati</taxon>
        <taxon>Bacillota</taxon>
        <taxon>Bacilli</taxon>
        <taxon>Bacillales</taxon>
        <taxon>Staphylococcaceae</taxon>
        <taxon>Mammaliicoccus</taxon>
    </lineage>
</organism>
<dbReference type="AlphaFoldDB" id="A0AAJ4VJ32"/>
<protein>
    <submittedName>
        <fullName evidence="2">Uncharacterized protein</fullName>
    </submittedName>
</protein>
<reference evidence="2 3" key="1">
    <citation type="submission" date="2018-10" db="EMBL/GenBank/DDBJ databases">
        <title>A collection Staphylococci species genome sequencing.</title>
        <authorList>
            <person name="Cole K."/>
        </authorList>
    </citation>
    <scope>NUCLEOTIDE SEQUENCE [LARGE SCALE GENOMIC DNA]</scope>
    <source>
        <strain evidence="3">NCTC 12218</strain>
    </source>
</reference>
<evidence type="ECO:0000313" key="3">
    <source>
        <dbReference type="Proteomes" id="UP000274792"/>
    </source>
</evidence>
<dbReference type="InterPro" id="IPR029058">
    <property type="entry name" value="AB_hydrolase_fold"/>
</dbReference>
<keyword evidence="1" id="KW-1133">Transmembrane helix</keyword>
<name>A0AAJ4VJ32_MAMSC</name>